<evidence type="ECO:0000313" key="2">
    <source>
        <dbReference type="Ensembl" id="ENSPNAP00000069796.1"/>
    </source>
</evidence>
<dbReference type="InterPro" id="IPR013783">
    <property type="entry name" value="Ig-like_fold"/>
</dbReference>
<keyword evidence="3" id="KW-1185">Reference proteome</keyword>
<dbReference type="PROSITE" id="PS50835">
    <property type="entry name" value="IG_LIKE"/>
    <property type="match status" value="1"/>
</dbReference>
<dbReference type="PANTHER" id="PTHR46013:SF4">
    <property type="entry name" value="B-CELL RECEPTOR CD22-RELATED"/>
    <property type="match status" value="1"/>
</dbReference>
<dbReference type="Ensembl" id="ENSPNAT00000047042.1">
    <property type="protein sequence ID" value="ENSPNAP00000069796.1"/>
    <property type="gene ID" value="ENSPNAG00000032164.1"/>
</dbReference>
<dbReference type="Gene3D" id="2.60.40.10">
    <property type="entry name" value="Immunoglobulins"/>
    <property type="match status" value="2"/>
</dbReference>
<dbReference type="SMART" id="SM00409">
    <property type="entry name" value="IG"/>
    <property type="match status" value="2"/>
</dbReference>
<dbReference type="PANTHER" id="PTHR46013">
    <property type="entry name" value="VASCULAR CELL ADHESION MOLECULE 1"/>
    <property type="match status" value="1"/>
</dbReference>
<accession>A0AAR2L5Z4</accession>
<dbReference type="CDD" id="cd00096">
    <property type="entry name" value="Ig"/>
    <property type="match status" value="1"/>
</dbReference>
<proteinExistence type="predicted"/>
<evidence type="ECO:0000259" key="1">
    <source>
        <dbReference type="PROSITE" id="PS50835"/>
    </source>
</evidence>
<reference evidence="2" key="2">
    <citation type="submission" date="2025-08" db="UniProtKB">
        <authorList>
            <consortium name="Ensembl"/>
        </authorList>
    </citation>
    <scope>IDENTIFICATION</scope>
</reference>
<reference evidence="2 3" key="1">
    <citation type="submission" date="2020-10" db="EMBL/GenBank/DDBJ databases">
        <title>Pygocentrus nattereri (red-bellied piranha) genome, fPygNat1, primary haplotype.</title>
        <authorList>
            <person name="Myers G."/>
            <person name="Meyer A."/>
            <person name="Karagic N."/>
            <person name="Pippel M."/>
            <person name="Winkler S."/>
            <person name="Tracey A."/>
            <person name="Wood J."/>
            <person name="Formenti G."/>
            <person name="Howe K."/>
            <person name="Fedrigo O."/>
            <person name="Jarvis E.D."/>
        </authorList>
    </citation>
    <scope>NUCLEOTIDE SEQUENCE [LARGE SCALE GENOMIC DNA]</scope>
</reference>
<dbReference type="GeneTree" id="ENSGT01120000272338"/>
<organism evidence="2 3">
    <name type="scientific">Pygocentrus nattereri</name>
    <name type="common">Red-bellied piranha</name>
    <dbReference type="NCBI Taxonomy" id="42514"/>
    <lineage>
        <taxon>Eukaryota</taxon>
        <taxon>Metazoa</taxon>
        <taxon>Chordata</taxon>
        <taxon>Craniata</taxon>
        <taxon>Vertebrata</taxon>
        <taxon>Euteleostomi</taxon>
        <taxon>Actinopterygii</taxon>
        <taxon>Neopterygii</taxon>
        <taxon>Teleostei</taxon>
        <taxon>Ostariophysi</taxon>
        <taxon>Characiformes</taxon>
        <taxon>Characoidei</taxon>
        <taxon>Pygocentrus</taxon>
    </lineage>
</organism>
<protein>
    <recommendedName>
        <fullName evidence="1">Ig-like domain-containing protein</fullName>
    </recommendedName>
</protein>
<dbReference type="AlphaFoldDB" id="A0AAR2L5Z4"/>
<dbReference type="InterPro" id="IPR036179">
    <property type="entry name" value="Ig-like_dom_sf"/>
</dbReference>
<sequence>MQYFAIKCSFSCSYNEFLYSSYVSGAFGQDWSVKYTQTRKCALKGFTVYMSGDYRYPSHLEGVKRFWAINPGRKVEPVDLTTDPEYSGRTEYFEGRNKLFYLKLMNVTERDEHMYSIRITTNIESQRYLFYPGVTLNVTGLRVESPERVSEGNTTRLTCTTTCPLPDRPTYIWYKNGRRVDRNDEETNVLSLRPTRIEDTGSYSCAVRGYEGLPSPAAALSVRCEYLLSAGQIYSL</sequence>
<reference evidence="2" key="3">
    <citation type="submission" date="2025-09" db="UniProtKB">
        <authorList>
            <consortium name="Ensembl"/>
        </authorList>
    </citation>
    <scope>IDENTIFICATION</scope>
</reference>
<feature type="domain" description="Ig-like" evidence="1">
    <location>
        <begin position="132"/>
        <end position="221"/>
    </location>
</feature>
<dbReference type="InterPro" id="IPR003599">
    <property type="entry name" value="Ig_sub"/>
</dbReference>
<dbReference type="Proteomes" id="UP001501920">
    <property type="component" value="Chromosome 12"/>
</dbReference>
<dbReference type="SUPFAM" id="SSF48726">
    <property type="entry name" value="Immunoglobulin"/>
    <property type="match status" value="2"/>
</dbReference>
<name>A0AAR2L5Z4_PYGNA</name>
<dbReference type="Pfam" id="PF13927">
    <property type="entry name" value="Ig_3"/>
    <property type="match status" value="1"/>
</dbReference>
<evidence type="ECO:0000313" key="3">
    <source>
        <dbReference type="Proteomes" id="UP001501920"/>
    </source>
</evidence>
<dbReference type="InterPro" id="IPR007110">
    <property type="entry name" value="Ig-like_dom"/>
</dbReference>